<dbReference type="Pfam" id="PF00109">
    <property type="entry name" value="ketoacyl-synt"/>
    <property type="match status" value="1"/>
</dbReference>
<dbReference type="SUPFAM" id="SSF52777">
    <property type="entry name" value="CoA-dependent acyltransferases"/>
    <property type="match status" value="10"/>
</dbReference>
<evidence type="ECO:0000259" key="8">
    <source>
        <dbReference type="PROSITE" id="PS50075"/>
    </source>
</evidence>
<accession>A0A418VS91</accession>
<feature type="domain" description="Carrier" evidence="8">
    <location>
        <begin position="5122"/>
        <end position="5197"/>
    </location>
</feature>
<evidence type="ECO:0000313" key="11">
    <source>
        <dbReference type="Proteomes" id="UP000283458"/>
    </source>
</evidence>
<dbReference type="InterPro" id="IPR036291">
    <property type="entry name" value="NAD(P)-bd_dom_sf"/>
</dbReference>
<dbReference type="FunFam" id="2.30.38.10:FF:000001">
    <property type="entry name" value="Non-ribosomal peptide synthetase PvdI"/>
    <property type="match status" value="1"/>
</dbReference>
<keyword evidence="11" id="KW-1185">Reference proteome</keyword>
<keyword evidence="5" id="KW-0808">Transferase</keyword>
<dbReference type="InterPro" id="IPR020841">
    <property type="entry name" value="PKS_Beta-ketoAc_synthase_dom"/>
</dbReference>
<dbReference type="GO" id="GO:0044550">
    <property type="term" value="P:secondary metabolite biosynthetic process"/>
    <property type="evidence" value="ECO:0007669"/>
    <property type="project" value="TreeGrafter"/>
</dbReference>
<dbReference type="InterPro" id="IPR057326">
    <property type="entry name" value="KR_dom"/>
</dbReference>
<dbReference type="GO" id="GO:0031177">
    <property type="term" value="F:phosphopantetheine binding"/>
    <property type="evidence" value="ECO:0007669"/>
    <property type="project" value="InterPro"/>
</dbReference>
<dbReference type="InterPro" id="IPR014030">
    <property type="entry name" value="Ketoacyl_synth_N"/>
</dbReference>
<keyword evidence="3" id="KW-0596">Phosphopantetheine</keyword>
<dbReference type="CDD" id="cd19531">
    <property type="entry name" value="LCL_NRPS-like"/>
    <property type="match status" value="3"/>
</dbReference>
<dbReference type="Gene3D" id="3.40.50.980">
    <property type="match status" value="6"/>
</dbReference>
<organism evidence="10 11">
    <name type="scientific">Azospirillum cavernae</name>
    <dbReference type="NCBI Taxonomy" id="2320860"/>
    <lineage>
        <taxon>Bacteria</taxon>
        <taxon>Pseudomonadati</taxon>
        <taxon>Pseudomonadota</taxon>
        <taxon>Alphaproteobacteria</taxon>
        <taxon>Rhodospirillales</taxon>
        <taxon>Azospirillaceae</taxon>
        <taxon>Azospirillum</taxon>
    </lineage>
</organism>
<dbReference type="PROSITE" id="PS00012">
    <property type="entry name" value="PHOSPHOPANTETHEINE"/>
    <property type="match status" value="3"/>
</dbReference>
<dbReference type="Pfam" id="PF00668">
    <property type="entry name" value="Condensation"/>
    <property type="match status" value="5"/>
</dbReference>
<dbReference type="InterPro" id="IPR014031">
    <property type="entry name" value="Ketoacyl_synth_C"/>
</dbReference>
<evidence type="ECO:0000259" key="9">
    <source>
        <dbReference type="PROSITE" id="PS52004"/>
    </source>
</evidence>
<dbReference type="InterPro" id="IPR020845">
    <property type="entry name" value="AMP-binding_CS"/>
</dbReference>
<dbReference type="SUPFAM" id="SSF53901">
    <property type="entry name" value="Thiolase-like"/>
    <property type="match status" value="1"/>
</dbReference>
<dbReference type="GO" id="GO:0005737">
    <property type="term" value="C:cytoplasm"/>
    <property type="evidence" value="ECO:0007669"/>
    <property type="project" value="TreeGrafter"/>
</dbReference>
<reference evidence="10 11" key="1">
    <citation type="submission" date="2018-09" db="EMBL/GenBank/DDBJ databases">
        <authorList>
            <person name="Zhu H."/>
        </authorList>
    </citation>
    <scope>NUCLEOTIDE SEQUENCE [LARGE SCALE GENOMIC DNA]</scope>
    <source>
        <strain evidence="10 11">K2W22B-5</strain>
    </source>
</reference>
<evidence type="ECO:0000256" key="4">
    <source>
        <dbReference type="ARBA" id="ARBA00022553"/>
    </source>
</evidence>
<dbReference type="InterPro" id="IPR041464">
    <property type="entry name" value="TubC_N"/>
</dbReference>
<dbReference type="InterPro" id="IPR000873">
    <property type="entry name" value="AMP-dep_synth/lig_dom"/>
</dbReference>
<evidence type="ECO:0000256" key="5">
    <source>
        <dbReference type="ARBA" id="ARBA00022679"/>
    </source>
</evidence>
<evidence type="ECO:0000313" key="10">
    <source>
        <dbReference type="EMBL" id="RJF79289.1"/>
    </source>
</evidence>
<comment type="cofactor">
    <cofactor evidence="1">
        <name>pantetheine 4'-phosphate</name>
        <dbReference type="ChEBI" id="CHEBI:47942"/>
    </cofactor>
</comment>
<dbReference type="Gene3D" id="3.40.50.720">
    <property type="entry name" value="NAD(P)-binding Rossmann-like Domain"/>
    <property type="match status" value="1"/>
</dbReference>
<keyword evidence="6" id="KW-0677">Repeat</keyword>
<dbReference type="InterPro" id="IPR045851">
    <property type="entry name" value="AMP-bd_C_sf"/>
</dbReference>
<dbReference type="Pfam" id="PF02801">
    <property type="entry name" value="Ketoacyl-synt_C"/>
    <property type="match status" value="1"/>
</dbReference>
<dbReference type="InterPro" id="IPR020806">
    <property type="entry name" value="PKS_PP-bd"/>
</dbReference>
<dbReference type="SUPFAM" id="SSF47336">
    <property type="entry name" value="ACP-like"/>
    <property type="match status" value="5"/>
</dbReference>
<dbReference type="Gene3D" id="1.10.10.1830">
    <property type="entry name" value="Non-ribosomal peptide synthase, adenylation domain"/>
    <property type="match status" value="1"/>
</dbReference>
<feature type="domain" description="Carrier" evidence="8">
    <location>
        <begin position="4066"/>
        <end position="4141"/>
    </location>
</feature>
<dbReference type="Pfam" id="PF00501">
    <property type="entry name" value="AMP-binding"/>
    <property type="match status" value="3"/>
</dbReference>
<dbReference type="Pfam" id="PF08659">
    <property type="entry name" value="KR"/>
    <property type="match status" value="1"/>
</dbReference>
<dbReference type="PROSITE" id="PS52004">
    <property type="entry name" value="KS3_2"/>
    <property type="match status" value="1"/>
</dbReference>
<evidence type="ECO:0000256" key="3">
    <source>
        <dbReference type="ARBA" id="ARBA00022450"/>
    </source>
</evidence>
<dbReference type="GO" id="GO:0004315">
    <property type="term" value="F:3-oxoacyl-[acyl-carrier-protein] synthase activity"/>
    <property type="evidence" value="ECO:0007669"/>
    <property type="project" value="InterPro"/>
</dbReference>
<dbReference type="Pfam" id="PF22336">
    <property type="entry name" value="RhiE-like_linker"/>
    <property type="match status" value="1"/>
</dbReference>
<dbReference type="SMART" id="SM00825">
    <property type="entry name" value="PKS_KS"/>
    <property type="match status" value="1"/>
</dbReference>
<dbReference type="Gene3D" id="2.30.38.10">
    <property type="entry name" value="Luciferase, Domain 3"/>
    <property type="match status" value="3"/>
</dbReference>
<dbReference type="GO" id="GO:0006633">
    <property type="term" value="P:fatty acid biosynthetic process"/>
    <property type="evidence" value="ECO:0007669"/>
    <property type="project" value="InterPro"/>
</dbReference>
<evidence type="ECO:0000256" key="7">
    <source>
        <dbReference type="SAM" id="MobiDB-lite"/>
    </source>
</evidence>
<dbReference type="SUPFAM" id="SSF56801">
    <property type="entry name" value="Acetyl-CoA synthetase-like"/>
    <property type="match status" value="3"/>
</dbReference>
<evidence type="ECO:0000256" key="6">
    <source>
        <dbReference type="ARBA" id="ARBA00022737"/>
    </source>
</evidence>
<dbReference type="EMBL" id="QYUL01000003">
    <property type="protein sequence ID" value="RJF79289.1"/>
    <property type="molecule type" value="Genomic_DNA"/>
</dbReference>
<dbReference type="CDD" id="cd05930">
    <property type="entry name" value="A_NRPS"/>
    <property type="match status" value="1"/>
</dbReference>
<protein>
    <submittedName>
        <fullName evidence="10">Amino acid adenylation domain-containing protein</fullName>
    </submittedName>
</protein>
<dbReference type="GO" id="GO:0043041">
    <property type="term" value="P:amino acid activation for nonribosomal peptide biosynthetic process"/>
    <property type="evidence" value="ECO:0007669"/>
    <property type="project" value="TreeGrafter"/>
</dbReference>
<dbReference type="InterPro" id="IPR036736">
    <property type="entry name" value="ACP-like_sf"/>
</dbReference>
<sequence>MTGDIKTNGGVTMDSVDALLADLAARDIRLKTQDGKLGYDAPPGAFDDALKDRVRALRPALLARLAQPSSVAAPVTAPLSSGQERMWFLNRLEVGQPGGPNGGYTEHLAFALTGPLDRAALDRALSAVAARHGALRARFHDGPNGPAQSIAPPTDDSLSARVVDLRAAPERLDPELEKAAHRPVDLATDPHVLVTLFVLADDRHVLSVSAHHAAWDGWSNGLFSADLAAAYNNARAGRPAALPPLARDMADLARAQRAALATGGFDAALERLRRLLDGYPTQLDLPTDRPRPAVADGRGAALSLRVEPEAAAALAAAARRAGATPYMAALAAWALLLARLSGASRLLIGAPVAAREDADEEAVIGYLSNTVAIPVDVGAADSFGALVAQLRDRTLDVMSAQRVPFEKLVEALAPPRSRATTPLVQAVFAMQPRAVPAPALDGLSVAVLPSHNAAARYELTLNLETAPDGALEGPLTYAATLFDAATVAGWADHLRAFLRDAPRLWDAPLDRSPLAPLAPAPQADGFATPTERALAAVWAKFLATPPTAREDDFFVLGGHSLLLMRVINMVNSGPLGRIELAQALGATRLMEMAALIDGVALPAAPTPAVSVSAATAEEHPANPGQEGMWLTRRDDPSSTAWSVPLLIPLARFADPATVRAGLERLAARHPALRTTLCERDGAIIQRVAPPGPVDLTIHDGLDAAARVAVMRAELARPMDMERGPLYRFHLFVNGDGAGSLFLTADHTLIDGWSLDVLRRDVVALIDEAGGGQPHDLPDLTCTPMALTARRLADAATMAANRAYWLDALRGMELGDPAAPRSRPPGAAPRGRRTQLDVPAATMAALDRIAKTGGTTPTVALMAAVSALMIRLKSDGRDVSVATPFVGRTETEHADLVGCFVEVLPLRFSGALDQPFAAHLAATRRTLTGALAHQTYPLRHIMKDMLDARGGEPTTLYDVVAVLENAEPSARDWFDPLLGAGKYDLAFIVGRQPDGGALLTVEHDEWLYDSEDARALAARLNALLLDAAARPDSALGDLAVLPDAERRLLADRFNPAPSPYPRDASLADLWRLAAAAHADRVALRRSNGDTITYADLDRRAESVAAALLAAGPVGPTVALAVERGFDAVAAILAIWKAGAAYLPLDAKLPPAVTAQLMRDAEARLILTDAAKAPRLADIPGSTILRLDALPASPATASPARQDGGSPAYVMFTSGTTGAPKGVVVPHRGVARLALNREVLDLRPDDVMGQLAPLAFDATTLELWSALLNGASLRIFDDEELLDPQALGAALATSGITTLWLTAGLFNRAADESPGIFKTLRLLMTGGEALSPPHVRKVMAACPGLPLLNGYGPTENSCLTTLHAITAADLEGAIPIGRPISDTRVHIVDERLNPVPVGVWGELLCGGDGVALGYAGRPDLTAHSFVTLPWSGGERVYRSGDIARWRRDGVIEFAGRRDGQVKIRGHRIETGAIETVLAGCAGVRDAVVLVTGGGADKALVACVAADSPTGEGAWRRRLAEQLPIYMMPARFIVVPNLPVNANGKRDRRALLPLVAAVMNATAPSLAAAPTPPANHAEALVLRLFAEQFPGVALDSASDFFHLGGHSMTAMRLSARLSEESGARVSMRALFAARTVAAIAALLPTSATPAADSTKSTGKTDANMPLPPVARLVSEPAEGFPLSTGQERLWVMQRLFPDSGVYNVPLAFEAEGALDQTALARALTALEERHHALRLRVVTGADGRPRQRLFPAGALVATTVDLSAEPDPDQAAAARQIAELSRPFALEREAGARAALMRLAPNRWRVLLVLHHAIMDGWSAGILLRDLAAFYATALGAPAAPTPAPAVQFQDVAAWQRDHADSAEGKALLARWVERLTPRPAPLDLPTDHRRPPVKSFRGDTVEFTFDAERSAALDRLARAESATPFAVVTALVQALLNRMTGQSDLALGTLVAGRDRTEVQDTVGFFVNTLVLRQTIDPAVGFRRLLIDTRATCLHAVAEQHCPFEALVEAVGAPRDLGRNPLFDVLVVWQSEDGAPPALPGLTTRPVPISFPFAKFDLGFHFGRRGDRILCQIEHSADLFEPETIAALFERLDTLTAAVLADPDRSVGGLPILPASERALLARFNDTRAPLDTRRSLIRPLLDRVAQTPDAPALLWNGQPPLSYRTFAARAGAVARRLVAAGVKPGDCVAVCAPRSPELLIAIHAILMAGAGYAPLGTDQPAARIAGMLEDLGRPLVLATADSRAPLDGLSARVLELGGVEEAEPLDLGGPDGLAYTLFTSGSTGRPKGVAVEQHSVLNRVLWMQSAFPIGPGDVILQKTPATFDVSVWELFWWGWTGATVALPPPGAERDPQALVEQIARDGVTVLHFVPSMLAAFLTCLEDGRADAAKLARLRYVFASGEALDPALVERFDRLLHRPFGAQLHNLYGPTEATVDVTWQPCSPWTGGAVVPIGRPIANTTVHVLDPSGAPTPIGVAGEIHLGGPQVARGYVNRPELTAAAFIADPSAPGERLYRTGDLGRWRRDGTVEYLGRIDHQVKVRGQRIEPGEIEHALESHPDVERAVVVPVTVDGLTELHGYALTRGGAVTSAALRALLRDRVTEAMIPARFFRLDRLPLTSSGKLDRKNLTGAPLDRPAAAAPVERLSEVEAEIRAIWRTILPDAEPGPRDGFFEAGGNSLLVIRLHERLNARWPGVFGVADLFACATIAEQAKRVVPSAAAPVPVQTTPLPNTDRPAAAMPQTNAPAAEAPHAIAIVGMAVRLPGSEDLAGFWRDVSTGVDRVRPLPAGREAETRALLAALGLPQPDRFREAAYLDDVMGFEPKRLRLSPADAALLDPEQRLFLDTALRALEDAGRGGAALDDAHVGVFVGGVPGTAWRDALMRGAAANRVEQIFALNVASNIATRLSFLHNWRGPAALIDTACSASLAAVHAACRALRDGDCEWALVGGAKTLLTPPADGQRLTIDSSTGRTRAFAEGADGTGMGEGAVAFLLRPLAAALADGDAIHGVILGSAVNQDGASSGMAAPNPAAQAEVIAAAARDARIPVSSLSYVEAHGTGTALGDPIEIDGLTRAASAETTEVGFAAIGSAKGNYGHLDGAAGALGLARALLCLIHDHAPPQPFFDAPNPRIDFAKAPVAVARALTPLADRGGPRRAGVSAFGLSGINAHVVVEAAPLVVRRAQSAEGWFAVGLSAPDADSLRGYAGALVTALRRHPDWPLADVARTLTDGRDALDARLAVWVRDRGDLMARLAVFAAAPDAVEGLALTGTAARANGAEAHPVLHRDENAALAAATAFVGGARLLWPQDIPTGRVHLPAAPLARRRCLPDLSPAQAMVAAPVGLLGPAVVTQHGRFHPVDAHAERFWPVADHRLEGAPTLVGMGFPTLVAEALADSPVRIDDLRWIRPLRPAELAPGTVTLSLADDGAATLTGRTLDGRWQTFAKATVTAQPALVADTLDLAALAARCAPPGDVPPFQSRNGVVEVSPRWNCLERVAPGSGESLAWLRAPSGDEGVRLHPGLLDVATGQALEEGGMVPTGCGTILIHGPLPADPVAHVTRRATADGAEADIHLADRDNGRIAVSLLALRWTRLTGARTTGDLTPALPVWEAAPLTTAGVSAADPGGPVVLIGEGPLADRLAAHLSAAGRLAARGGSAAPDAETLARIGGADHPAILFVPASGPDAGIRAAAAMRSVLAALRHPTRLLALGEGAFAAEGADTLDPFQALIYGVVVCAAQEEPMLTARYIDCDDAIGPAALLAELAVLERNPRAVAWRRGRRLIRRFHPTEAKAEDAAWPTSGCCVVSGGTGGLALMLADTLAAGGKIALALLSRGGEPTGDDVDSVRRRELLAALRAAGLRVAVHACDVADRAALAATLARVREEMGPITAVVHNAGVADGAFLGSGERAVAAYVNALTAKVEGARLLDELTAADPVEAFVLAGSLTGLTGGAGHAAYTGANAFLDAFAAQRRRRGKPALSIDWCGIREVGMAARLLKGRSIGVDAGPADVGPLLRRALATQSPQVAILDPTIKAALAPQSAPAQATPTAPAQSAPAPITSARSGAKRSGGARALEAALAAVWADVLGYDTVAPDDDFYALGGDSIGGMQIVEQVVRDLGQMMTLVDLFETGTVAKLAERLRSRAAEQRPQGNGLRPAPQRDRYPVAWEQLAVLRAEAAADMGTAYNLPNGLHLPPDVDMDRLRAALDALVARHEILRTRLIPAASEADEPTMAILPPRPARIEEVDCPTDEGLLQTLNAAVRPFALWTDEPPVRILLGRVAGRPRAVLLDVHHSLADAFSMEVLQADLIALYDGAADPAPTIQLKDYAWWSRSGEGAAAPEEARGYWLDRFKGALPVLDLPADHPRPARHTWRAETTEFPIAWDTVSRLRAFAAERRTTPFAVVTAAWALLLARYARVEDLVFAVPVNSREGAAMAAMTGMLVSLLPLRLGVRAEDTVADLIQRTHAAHSEAMRHRAYGLGRLLADLAPPASPDRALLSEVTLSYMNFAEGAGQTRVKDGLTPFGLARHDGKSDLGLYVRDLPDHMVMAVEYYADLFDRDRMERMGRHFRALLTALVTAPPDALTASLPLTDAEERGWLAAVGAGATPPLPLERGLFGALADRAAANPDAVALVGSDQALSYADLLRRVAGVSRALREAGILSGDRVALHVERDANAILLLLGCVAAGAVYVPLDPAYPAERIGWILEDSACRAVIADAAGRAVLAQLPPNPERRILSAETLAGLVADSLTRPPASGPAYVMYTSGSTGTPKGVVVAQAAILRLALGGGDLTITAEDRVMQTGPLAFDASTYEIWATLLNGGRLCVANREEVLDPAALSAAIARHQASALWLTTGLFNRQVDANPHSFANLRLVVTGGEAMSAPHAARALRACPGVTFLNAYGPTENTTFTTLRHISAADATPGPVPLGRPIAHTTVRVVEPGGAPTPTGVWGEILLGGLGLAEGYLNRADLTADRFVTDPVSGERLYRTGDLGRWRADGALEFGGRRDGQIKLRGYRIELEEIEKALNSHPAIADSAVLFLPDPTGDSEADGVLVACVQPQGEAPSAAALRDWLGRRLPAYMTPRRFVTVSALPVTENGKIDRRQLAATLPPLEANDDDAAGDPPRNEAETLVAEVFSEVFGRKIADRDANFLDLGGHSLLAIKVVNRIAQATGVRLSMRGFFAAPTVAGLAALIDDDAEASDDIVPVPDAPSHPASHAQARLYLASRMEGESAGGGAAYNITFALPFGGPLDLDALRTALTRLTERHETLRTGFIEEDGAIRQRVAASAVPPLAVDDLSASPDPRGESLRLARREAATPFDLAAPPLLRARAIRMGASLLDPNNDLPGDGEGWLVLLVLHHIVGDGWSSRILLRELSRLYRAARPGGDALAPLPALPVAYRDFAVWQNRRDWTDAARHWRSILSDAPDSVALPADRPAPAVQSHRGDTISRSLPAALTQGLAAYARQRGASSASTALAMFAGLLYRLTRQGDLVIGFGVAGRDRAEVEGLIGFFVNVLPLRVRIGDETEFGALVDQVHAAMMAAMDHRDFPFDLLVRSVAPRRVANRQPLINVVFEYQRFEDLDADAACADALGDRLFGGGRPVDPAFGGALEEAIRTPTAKHDLLLFLTERRDGGTLTLEYDTDLFDRATAERWLAYLEQFASMVVNHANKDAAE</sequence>
<feature type="domain" description="Carrier" evidence="8">
    <location>
        <begin position="525"/>
        <end position="600"/>
    </location>
</feature>
<dbReference type="Proteomes" id="UP000283458">
    <property type="component" value="Unassembled WGS sequence"/>
</dbReference>
<dbReference type="InterPro" id="IPR009081">
    <property type="entry name" value="PP-bd_ACP"/>
</dbReference>
<dbReference type="SMART" id="SM00823">
    <property type="entry name" value="PKS_PP"/>
    <property type="match status" value="4"/>
</dbReference>
<comment type="pathway">
    <text evidence="2">Antibiotic biosynthesis.</text>
</comment>
<dbReference type="InterPro" id="IPR018201">
    <property type="entry name" value="Ketoacyl_synth_AS"/>
</dbReference>
<evidence type="ECO:0000256" key="2">
    <source>
        <dbReference type="ARBA" id="ARBA00004792"/>
    </source>
</evidence>
<dbReference type="Gene3D" id="1.10.1200.10">
    <property type="entry name" value="ACP-like"/>
    <property type="match status" value="5"/>
</dbReference>
<dbReference type="NCBIfam" id="NF003417">
    <property type="entry name" value="PRK04813.1"/>
    <property type="match status" value="3"/>
</dbReference>
<dbReference type="InterPro" id="IPR044894">
    <property type="entry name" value="TubC_N_sf"/>
</dbReference>
<dbReference type="PANTHER" id="PTHR45527">
    <property type="entry name" value="NONRIBOSOMAL PEPTIDE SYNTHETASE"/>
    <property type="match status" value="1"/>
</dbReference>
<dbReference type="FunFam" id="3.30.300.30:FF:000015">
    <property type="entry name" value="Nonribosomal peptide synthase SidD"/>
    <property type="match status" value="1"/>
</dbReference>
<feature type="domain" description="Ketosynthase family 3 (KS3)" evidence="9">
    <location>
        <begin position="2748"/>
        <end position="3172"/>
    </location>
</feature>
<feature type="domain" description="Carrier" evidence="8">
    <location>
        <begin position="1569"/>
        <end position="1644"/>
    </location>
</feature>
<dbReference type="PANTHER" id="PTHR45527:SF1">
    <property type="entry name" value="FATTY ACID SYNTHASE"/>
    <property type="match status" value="1"/>
</dbReference>
<dbReference type="InterPro" id="IPR010071">
    <property type="entry name" value="AA_adenyl_dom"/>
</dbReference>
<dbReference type="PROSITE" id="PS00455">
    <property type="entry name" value="AMP_BINDING"/>
    <property type="match status" value="2"/>
</dbReference>
<dbReference type="Pfam" id="PF18563">
    <property type="entry name" value="TubC_N"/>
    <property type="match status" value="1"/>
</dbReference>
<dbReference type="InterPro" id="IPR013968">
    <property type="entry name" value="PKS_KR"/>
</dbReference>
<evidence type="ECO:0000256" key="1">
    <source>
        <dbReference type="ARBA" id="ARBA00001957"/>
    </source>
</evidence>
<comment type="caution">
    <text evidence="10">The sequence shown here is derived from an EMBL/GenBank/DDBJ whole genome shotgun (WGS) entry which is preliminary data.</text>
</comment>
<dbReference type="PROSITE" id="PS00606">
    <property type="entry name" value="KS3_1"/>
    <property type="match status" value="1"/>
</dbReference>
<feature type="region of interest" description="Disordered" evidence="7">
    <location>
        <begin position="4035"/>
        <end position="4061"/>
    </location>
</feature>
<feature type="compositionally biased region" description="Low complexity" evidence="7">
    <location>
        <begin position="4035"/>
        <end position="4058"/>
    </location>
</feature>
<dbReference type="InterPro" id="IPR025110">
    <property type="entry name" value="AMP-bd_C"/>
</dbReference>
<dbReference type="Gene3D" id="1.10.1240.100">
    <property type="match status" value="1"/>
</dbReference>
<dbReference type="CDD" id="cd12117">
    <property type="entry name" value="A_NRPS_Srf_like"/>
    <property type="match status" value="1"/>
</dbReference>
<proteinExistence type="predicted"/>
<dbReference type="PROSITE" id="PS50075">
    <property type="entry name" value="CARRIER"/>
    <property type="match status" value="5"/>
</dbReference>
<dbReference type="CDD" id="cd00833">
    <property type="entry name" value="PKS"/>
    <property type="match status" value="1"/>
</dbReference>
<dbReference type="FunFam" id="3.40.50.12780:FF:000012">
    <property type="entry name" value="Non-ribosomal peptide synthetase"/>
    <property type="match status" value="1"/>
</dbReference>
<dbReference type="SMART" id="SM00822">
    <property type="entry name" value="PKS_KR"/>
    <property type="match status" value="1"/>
</dbReference>
<dbReference type="FunFam" id="3.40.50.980:FF:000002">
    <property type="entry name" value="Enterobactin synthetase component F"/>
    <property type="match status" value="1"/>
</dbReference>
<gene>
    <name evidence="10" type="ORF">D3877_21045</name>
</gene>
<dbReference type="Pfam" id="PF14765">
    <property type="entry name" value="PS-DH"/>
    <property type="match status" value="1"/>
</dbReference>
<dbReference type="Pfam" id="PF00550">
    <property type="entry name" value="PP-binding"/>
    <property type="match status" value="4"/>
</dbReference>
<dbReference type="Gene3D" id="3.30.559.30">
    <property type="entry name" value="Nonribosomal peptide synthetase, condensation domain"/>
    <property type="match status" value="5"/>
</dbReference>
<dbReference type="InterPro" id="IPR023213">
    <property type="entry name" value="CAT-like_dom_sf"/>
</dbReference>
<name>A0A418VS91_9PROT</name>
<dbReference type="OrthoDB" id="9770470at2"/>
<keyword evidence="4" id="KW-0597">Phosphoprotein</keyword>
<dbReference type="InterPro" id="IPR016039">
    <property type="entry name" value="Thiolase-like"/>
</dbReference>
<dbReference type="InterPro" id="IPR054514">
    <property type="entry name" value="RhiE-like_linker"/>
</dbReference>
<dbReference type="Gene3D" id="3.30.300.30">
    <property type="match status" value="3"/>
</dbReference>
<dbReference type="InterPro" id="IPR001242">
    <property type="entry name" value="Condensation_dom"/>
</dbReference>
<dbReference type="Pfam" id="PF13193">
    <property type="entry name" value="AMP-binding_C"/>
    <property type="match status" value="2"/>
</dbReference>
<dbReference type="NCBIfam" id="TIGR01733">
    <property type="entry name" value="AA-adenyl-dom"/>
    <property type="match status" value="3"/>
</dbReference>
<dbReference type="InterPro" id="IPR049551">
    <property type="entry name" value="PKS_DH_C"/>
</dbReference>
<feature type="domain" description="Carrier" evidence="8">
    <location>
        <begin position="2641"/>
        <end position="2716"/>
    </location>
</feature>
<dbReference type="SUPFAM" id="SSF51735">
    <property type="entry name" value="NAD(P)-binding Rossmann-fold domains"/>
    <property type="match status" value="2"/>
</dbReference>
<dbReference type="InterPro" id="IPR006162">
    <property type="entry name" value="Ppantetheine_attach_site"/>
</dbReference>
<dbReference type="RefSeq" id="WP_119832748.1">
    <property type="nucleotide sequence ID" value="NZ_QYUL01000003.1"/>
</dbReference>
<dbReference type="Gene3D" id="3.40.47.10">
    <property type="match status" value="1"/>
</dbReference>
<dbReference type="Gene3D" id="3.30.559.10">
    <property type="entry name" value="Chloramphenicol acetyltransferase-like domain"/>
    <property type="match status" value="5"/>
</dbReference>